<organism evidence="2 3">
    <name type="scientific">Candidatus Lloydbacteria bacterium RIFCSPHIGHO2_02_FULL_54_17</name>
    <dbReference type="NCBI Taxonomy" id="1798664"/>
    <lineage>
        <taxon>Bacteria</taxon>
        <taxon>Candidatus Lloydiibacteriota</taxon>
    </lineage>
</organism>
<dbReference type="SUPFAM" id="SSF52266">
    <property type="entry name" value="SGNH hydrolase"/>
    <property type="match status" value="1"/>
</dbReference>
<name>A0A1G2DAT8_9BACT</name>
<feature type="domain" description="SGNH hydrolase-type esterase" evidence="1">
    <location>
        <begin position="40"/>
        <end position="189"/>
    </location>
</feature>
<protein>
    <recommendedName>
        <fullName evidence="1">SGNH hydrolase-type esterase domain-containing protein</fullName>
    </recommendedName>
</protein>
<dbReference type="PANTHER" id="PTHR30383">
    <property type="entry name" value="THIOESTERASE 1/PROTEASE 1/LYSOPHOSPHOLIPASE L1"/>
    <property type="match status" value="1"/>
</dbReference>
<evidence type="ECO:0000313" key="3">
    <source>
        <dbReference type="Proteomes" id="UP000178636"/>
    </source>
</evidence>
<dbReference type="InterPro" id="IPR036514">
    <property type="entry name" value="SGNH_hydro_sf"/>
</dbReference>
<evidence type="ECO:0000259" key="1">
    <source>
        <dbReference type="Pfam" id="PF13472"/>
    </source>
</evidence>
<dbReference type="Gene3D" id="3.40.50.1110">
    <property type="entry name" value="SGNH hydrolase"/>
    <property type="match status" value="1"/>
</dbReference>
<accession>A0A1G2DAT8</accession>
<dbReference type="PANTHER" id="PTHR30383:SF24">
    <property type="entry name" value="THIOESTERASE 1_PROTEASE 1_LYSOPHOSPHOLIPASE L1"/>
    <property type="match status" value="1"/>
</dbReference>
<gene>
    <name evidence="2" type="ORF">A3C93_05530</name>
</gene>
<dbReference type="InterPro" id="IPR013830">
    <property type="entry name" value="SGNH_hydro"/>
</dbReference>
<reference evidence="2 3" key="1">
    <citation type="journal article" date="2016" name="Nat. Commun.">
        <title>Thousands of microbial genomes shed light on interconnected biogeochemical processes in an aquifer system.</title>
        <authorList>
            <person name="Anantharaman K."/>
            <person name="Brown C.T."/>
            <person name="Hug L.A."/>
            <person name="Sharon I."/>
            <person name="Castelle C.J."/>
            <person name="Probst A.J."/>
            <person name="Thomas B.C."/>
            <person name="Singh A."/>
            <person name="Wilkins M.J."/>
            <person name="Karaoz U."/>
            <person name="Brodie E.L."/>
            <person name="Williams K.H."/>
            <person name="Hubbard S.S."/>
            <person name="Banfield J.F."/>
        </authorList>
    </citation>
    <scope>NUCLEOTIDE SEQUENCE [LARGE SCALE GENOMIC DNA]</scope>
</reference>
<dbReference type="AlphaFoldDB" id="A0A1G2DAT8"/>
<dbReference type="STRING" id="1798664.A3C93_05530"/>
<comment type="caution">
    <text evidence="2">The sequence shown here is derived from an EMBL/GenBank/DDBJ whole genome shotgun (WGS) entry which is preliminary data.</text>
</comment>
<dbReference type="Proteomes" id="UP000178636">
    <property type="component" value="Unassembled WGS sequence"/>
</dbReference>
<dbReference type="GO" id="GO:0004622">
    <property type="term" value="F:phosphatidylcholine lysophospholipase activity"/>
    <property type="evidence" value="ECO:0007669"/>
    <property type="project" value="TreeGrafter"/>
</dbReference>
<proteinExistence type="predicted"/>
<dbReference type="Pfam" id="PF13472">
    <property type="entry name" value="Lipase_GDSL_2"/>
    <property type="match status" value="1"/>
</dbReference>
<sequence length="204" mass="22144">MKKYGFILGAAALIVVLSFRFFSTEDIVRNYPSAGTDIIAFGDSLVQGVGATAGNDFVSLLSREVGQPIVNFGVSGNTTADGLARIGELDRYRPKIVILLLGGNDHLRKVPETETFANLAALIENIQARGAVVLLLGIRGSLLGDKFEEEFERLHEEYQTAYVSDVLSGLFGRAEYMSDPIHPNDAGYAKIAERIAPVLELLLK</sequence>
<dbReference type="EMBL" id="MHLO01000046">
    <property type="protein sequence ID" value="OGZ10749.1"/>
    <property type="molecule type" value="Genomic_DNA"/>
</dbReference>
<evidence type="ECO:0000313" key="2">
    <source>
        <dbReference type="EMBL" id="OGZ10749.1"/>
    </source>
</evidence>
<dbReference type="InterPro" id="IPR051532">
    <property type="entry name" value="Ester_Hydrolysis_Enzymes"/>
</dbReference>